<feature type="non-terminal residue" evidence="1">
    <location>
        <position position="111"/>
    </location>
</feature>
<dbReference type="RefSeq" id="XP_003857531.1">
    <property type="nucleotide sequence ID" value="XM_003857483.1"/>
</dbReference>
<dbReference type="Gene3D" id="2.170.270.10">
    <property type="entry name" value="SET domain"/>
    <property type="match status" value="1"/>
</dbReference>
<organism evidence="1 2">
    <name type="scientific">Zymoseptoria tritici (strain CBS 115943 / IPO323)</name>
    <name type="common">Speckled leaf blotch fungus</name>
    <name type="synonym">Septoria tritici</name>
    <dbReference type="NCBI Taxonomy" id="336722"/>
    <lineage>
        <taxon>Eukaryota</taxon>
        <taxon>Fungi</taxon>
        <taxon>Dikarya</taxon>
        <taxon>Ascomycota</taxon>
        <taxon>Pezizomycotina</taxon>
        <taxon>Dothideomycetes</taxon>
        <taxon>Dothideomycetidae</taxon>
        <taxon>Mycosphaerellales</taxon>
        <taxon>Mycosphaerellaceae</taxon>
        <taxon>Zymoseptoria</taxon>
    </lineage>
</organism>
<dbReference type="HOGENOM" id="CLU_073382_2_0_1"/>
<evidence type="ECO:0008006" key="3">
    <source>
        <dbReference type="Google" id="ProtNLM"/>
    </source>
</evidence>
<name>F9WXV3_ZYMTI</name>
<dbReference type="PANTHER" id="PTHR12350">
    <property type="entry name" value="HISTONE-LYSINE N-METHYLTRANSFERASE-RELATED"/>
    <property type="match status" value="1"/>
</dbReference>
<dbReference type="SUPFAM" id="SSF82199">
    <property type="entry name" value="SET domain"/>
    <property type="match status" value="1"/>
</dbReference>
<dbReference type="InParanoid" id="F9WXV3"/>
<dbReference type="OrthoDB" id="5984008at2759"/>
<protein>
    <recommendedName>
        <fullName evidence="3">SET domain-containing protein</fullName>
    </recommendedName>
</protein>
<keyword evidence="2" id="KW-1185">Reference proteome</keyword>
<reference evidence="1 2" key="1">
    <citation type="journal article" date="2011" name="PLoS Genet.">
        <title>Finished genome of the fungal wheat pathogen Mycosphaerella graminicola reveals dispensome structure, chromosome plasticity, and stealth pathogenesis.</title>
        <authorList>
            <person name="Goodwin S.B."/>
            <person name="Ben M'barek S."/>
            <person name="Dhillon B."/>
            <person name="Wittenberg A.H.J."/>
            <person name="Crane C.F."/>
            <person name="Hane J.K."/>
            <person name="Foster A.J."/>
            <person name="Van der Lee T.A.J."/>
            <person name="Grimwood J."/>
            <person name="Aerts A."/>
            <person name="Antoniw J."/>
            <person name="Bailey A."/>
            <person name="Bluhm B."/>
            <person name="Bowler J."/>
            <person name="Bristow J."/>
            <person name="van der Burgt A."/>
            <person name="Canto-Canche B."/>
            <person name="Churchill A.C.L."/>
            <person name="Conde-Ferraez L."/>
            <person name="Cools H.J."/>
            <person name="Coutinho P.M."/>
            <person name="Csukai M."/>
            <person name="Dehal P."/>
            <person name="De Wit P."/>
            <person name="Donzelli B."/>
            <person name="van de Geest H.C."/>
            <person name="van Ham R.C.H.J."/>
            <person name="Hammond-Kosack K.E."/>
            <person name="Henrissat B."/>
            <person name="Kilian A."/>
            <person name="Kobayashi A.K."/>
            <person name="Koopmann E."/>
            <person name="Kourmpetis Y."/>
            <person name="Kuzniar A."/>
            <person name="Lindquist E."/>
            <person name="Lombard V."/>
            <person name="Maliepaard C."/>
            <person name="Martins N."/>
            <person name="Mehrabi R."/>
            <person name="Nap J.P.H."/>
            <person name="Ponomarenko A."/>
            <person name="Rudd J.J."/>
            <person name="Salamov A."/>
            <person name="Schmutz J."/>
            <person name="Schouten H.J."/>
            <person name="Shapiro H."/>
            <person name="Stergiopoulos I."/>
            <person name="Torriani S.F.F."/>
            <person name="Tu H."/>
            <person name="de Vries R.P."/>
            <person name="Waalwijk C."/>
            <person name="Ware S.B."/>
            <person name="Wiebenga A."/>
            <person name="Zwiers L.-H."/>
            <person name="Oliver R.P."/>
            <person name="Grigoriev I.V."/>
            <person name="Kema G.H.J."/>
        </authorList>
    </citation>
    <scope>NUCLEOTIDE SEQUENCE [LARGE SCALE GENOMIC DNA]</scope>
    <source>
        <strain evidence="2">CBS 115943 / IPO323</strain>
    </source>
</reference>
<dbReference type="OMA" id="QCLGWVD"/>
<accession>F9WXV3</accession>
<dbReference type="Proteomes" id="UP000008062">
    <property type="component" value="Chromosome 1"/>
</dbReference>
<feature type="non-terminal residue" evidence="1">
    <location>
        <position position="1"/>
    </location>
</feature>
<dbReference type="EMBL" id="CM001196">
    <property type="protein sequence ID" value="EGP92507.1"/>
    <property type="molecule type" value="Genomic_DNA"/>
</dbReference>
<dbReference type="PANTHER" id="PTHR12350:SF19">
    <property type="entry name" value="SET DOMAIN-CONTAINING PROTEIN"/>
    <property type="match status" value="1"/>
</dbReference>
<dbReference type="InterPro" id="IPR053201">
    <property type="entry name" value="Flavunoidine_N-MTase"/>
</dbReference>
<gene>
    <name evidence="1" type="ORF">MYCGRDRAFT_19317</name>
</gene>
<dbReference type="InterPro" id="IPR046341">
    <property type="entry name" value="SET_dom_sf"/>
</dbReference>
<sequence>PTWRTIQTSKTTHTDPRSALLYMNHSCNGHPLEYGLAGEIKVSRDRGVEPGEPLTFFYPSTEWKFDRSFDCLCGAGKGVCVGNVQGASAIDYKSLDRWFINEHIWQMARER</sequence>
<dbReference type="AlphaFoldDB" id="F9WXV3"/>
<proteinExistence type="predicted"/>
<dbReference type="GeneID" id="13394371"/>
<dbReference type="eggNOG" id="ENOG502SV1A">
    <property type="taxonomic scope" value="Eukaryota"/>
</dbReference>
<evidence type="ECO:0000313" key="1">
    <source>
        <dbReference type="EMBL" id="EGP92507.1"/>
    </source>
</evidence>
<evidence type="ECO:0000313" key="2">
    <source>
        <dbReference type="Proteomes" id="UP000008062"/>
    </source>
</evidence>
<dbReference type="KEGG" id="ztr:MYCGRDRAFT_19317"/>